<proteinExistence type="inferred from homology"/>
<keyword evidence="4" id="KW-0143">Chaperone</keyword>
<accession>A0A839GL28</accession>
<dbReference type="PRINTS" id="PR00775">
    <property type="entry name" value="HEATSHOCK90"/>
</dbReference>
<dbReference type="SUPFAM" id="SSF55874">
    <property type="entry name" value="ATPase domain of HSP90 chaperone/DNA topoisomerase II/histidine kinase"/>
    <property type="match status" value="1"/>
</dbReference>
<keyword evidence="3" id="KW-0067">ATP-binding</keyword>
<feature type="domain" description="HD-CE" evidence="5">
    <location>
        <begin position="63"/>
        <end position="342"/>
    </location>
</feature>
<protein>
    <recommendedName>
        <fullName evidence="5">HD-CE domain-containing protein</fullName>
    </recommendedName>
</protein>
<comment type="similarity">
    <text evidence="1">Belongs to the heat shock protein 90 family.</text>
</comment>
<name>A0A839GL28_9BACT</name>
<dbReference type="RefSeq" id="WP_182514392.1">
    <property type="nucleotide sequence ID" value="NZ_JACJIQ010000024.1"/>
</dbReference>
<dbReference type="Gene3D" id="3.30.565.10">
    <property type="entry name" value="Histidine kinase-like ATPase, C-terminal domain"/>
    <property type="match status" value="1"/>
</dbReference>
<dbReference type="Pfam" id="PF24391">
    <property type="entry name" value="HD-CE"/>
    <property type="match status" value="1"/>
</dbReference>
<dbReference type="GO" id="GO:0016887">
    <property type="term" value="F:ATP hydrolysis activity"/>
    <property type="evidence" value="ECO:0007669"/>
    <property type="project" value="InterPro"/>
</dbReference>
<dbReference type="PANTHER" id="PTHR11528">
    <property type="entry name" value="HEAT SHOCK PROTEIN 90 FAMILY MEMBER"/>
    <property type="match status" value="1"/>
</dbReference>
<dbReference type="InterPro" id="IPR056471">
    <property type="entry name" value="HD-CE"/>
</dbReference>
<reference evidence="6 7" key="1">
    <citation type="submission" date="2020-08" db="EMBL/GenBank/DDBJ databases">
        <title>Genomic Encyclopedia of Type Strains, Phase IV (KMG-IV): sequencing the most valuable type-strain genomes for metagenomic binning, comparative biology and taxonomic classification.</title>
        <authorList>
            <person name="Goeker M."/>
        </authorList>
    </citation>
    <scope>NUCLEOTIDE SEQUENCE [LARGE SCALE GENOMIC DNA]</scope>
    <source>
        <strain evidence="6 7">DSM 29854</strain>
    </source>
</reference>
<gene>
    <name evidence="6" type="ORF">FHS90_004290</name>
</gene>
<dbReference type="AlphaFoldDB" id="A0A839GL28"/>
<evidence type="ECO:0000313" key="7">
    <source>
        <dbReference type="Proteomes" id="UP000563094"/>
    </source>
</evidence>
<dbReference type="Pfam" id="PF13589">
    <property type="entry name" value="HATPase_c_3"/>
    <property type="match status" value="1"/>
</dbReference>
<evidence type="ECO:0000256" key="2">
    <source>
        <dbReference type="ARBA" id="ARBA00022741"/>
    </source>
</evidence>
<dbReference type="InterPro" id="IPR001404">
    <property type="entry name" value="Hsp90_fam"/>
</dbReference>
<organism evidence="6 7">
    <name type="scientific">Rufibacter quisquiliarum</name>
    <dbReference type="NCBI Taxonomy" id="1549639"/>
    <lineage>
        <taxon>Bacteria</taxon>
        <taxon>Pseudomonadati</taxon>
        <taxon>Bacteroidota</taxon>
        <taxon>Cytophagia</taxon>
        <taxon>Cytophagales</taxon>
        <taxon>Hymenobacteraceae</taxon>
        <taxon>Rufibacter</taxon>
    </lineage>
</organism>
<dbReference type="GO" id="GO:0140662">
    <property type="term" value="F:ATP-dependent protein folding chaperone"/>
    <property type="evidence" value="ECO:0007669"/>
    <property type="project" value="InterPro"/>
</dbReference>
<dbReference type="InterPro" id="IPR036890">
    <property type="entry name" value="HATPase_C_sf"/>
</dbReference>
<dbReference type="GO" id="GO:0005524">
    <property type="term" value="F:ATP binding"/>
    <property type="evidence" value="ECO:0007669"/>
    <property type="project" value="UniProtKB-KW"/>
</dbReference>
<evidence type="ECO:0000259" key="5">
    <source>
        <dbReference type="Pfam" id="PF24391"/>
    </source>
</evidence>
<evidence type="ECO:0000313" key="6">
    <source>
        <dbReference type="EMBL" id="MBA9079552.1"/>
    </source>
</evidence>
<evidence type="ECO:0000256" key="4">
    <source>
        <dbReference type="ARBA" id="ARBA00023186"/>
    </source>
</evidence>
<dbReference type="GO" id="GO:0051082">
    <property type="term" value="F:unfolded protein binding"/>
    <property type="evidence" value="ECO:0007669"/>
    <property type="project" value="InterPro"/>
</dbReference>
<evidence type="ECO:0000256" key="1">
    <source>
        <dbReference type="ARBA" id="ARBA00008239"/>
    </source>
</evidence>
<dbReference type="EMBL" id="JACJIQ010000024">
    <property type="protein sequence ID" value="MBA9079552.1"/>
    <property type="molecule type" value="Genomic_DNA"/>
</dbReference>
<keyword evidence="2" id="KW-0547">Nucleotide-binding</keyword>
<comment type="caution">
    <text evidence="6">The sequence shown here is derived from an EMBL/GenBank/DDBJ whole genome shotgun (WGS) entry which is preliminary data.</text>
</comment>
<dbReference type="InterPro" id="IPR020575">
    <property type="entry name" value="Hsp90_N"/>
</dbReference>
<dbReference type="Proteomes" id="UP000563094">
    <property type="component" value="Unassembled WGS sequence"/>
</dbReference>
<evidence type="ECO:0000256" key="3">
    <source>
        <dbReference type="ARBA" id="ARBA00022840"/>
    </source>
</evidence>
<sequence>MKTTKSTVFPTLDNHSIDISLTSAAELYAEPSEYLEAFSGIKLNHIKSQVARILNMIGRNGIFSEYTKHDISHIDKMLKSLDWIIPEETKAIMTPADWLMLVLSIYFHDLGMLVTNEEFEKRSTSSEFLQYEKNVYSGLYGLDYMKKVEALDSEIKPKFLYQEFVRSKHAERIKYWILGRKTDTLGACDKIIGEIDNLLSPLDDKFRKDLALICESHHLDDLNDFTKYKNEYRYGNDDKESVNIHYCAIILRTADLLHITSDRTPSIEFRLINPSDPLSQEEWYKQMAVKAVRPQVKRDENKVPDPLLPKDTIEVTAYFKEANRANGFFGLISYLSYAKKQLQRNCEWVIQAQKTQNSKYSYPWIDIDESNIETEGFEKKLFEFKLDQSRILQLLVGHTLYNDSTVVLRELIQNSIDAVRLQYLIDLKNNTGLDIGNIFVKWDDSERTLTIEDTGTGMTQKIIVEHLLKVGSSRYQSEEFQKTFPEFSPISRFGIGILTCFLIADDIEIITSSSDEEYAKKLSVRNVDGKYLLQHLSKEELKEELRNHGTSIALKVRHDVDMKDIEENIKKWILFPPCTITLEKNEIKKTIGYSQPKVALETYLKDAGYELDSKKIKVVEVDYEGITLAYALRYNDFFREWTFLTGGVNEKNKNSSLYPIGVCIEGVRVEFSSPGFNNRNIISVANATGKSAPSTNVARSNFEMSEGKDSLLEKIYYLYATHVKNEIENLYKEQGFSLTWAAHEASFILGPLINNDEREIQRKPLLMKALGDTSVLLVESELNRESVSPNYVRNLNSIWTVDSHVFKSAESLIKEIPTAKSVSNLVMSLYGNEGLLIDVKDKILCGYSSYNKMHDYALMNKMVDVIRIDHNQRRVDLRWSNVEENSEKKWLEFVVEPMHSRQFGIFGRSTSKIFIQLDDCDLVNITDEIAVKSMKYIFLFKGNELHDYIIKTLKDFNFGNSDDEEVALKRFMNTIALLIELKESNRPNLEKFLEEVFKQETGIVDQPLTPSDFFDKVNKEELFKILTKTKWNIFDPMAWSRDNFPFFYF</sequence>
<keyword evidence="7" id="KW-1185">Reference proteome</keyword>